<accession>A0AA38IQ83</accession>
<reference evidence="1" key="1">
    <citation type="journal article" date="2023" name="G3 (Bethesda)">
        <title>Whole genome assemblies of Zophobas morio and Tenebrio molitor.</title>
        <authorList>
            <person name="Kaur S."/>
            <person name="Stinson S.A."/>
            <person name="diCenzo G.C."/>
        </authorList>
    </citation>
    <scope>NUCLEOTIDE SEQUENCE</scope>
    <source>
        <strain evidence="1">QUZm001</strain>
    </source>
</reference>
<dbReference type="Proteomes" id="UP001168821">
    <property type="component" value="Unassembled WGS sequence"/>
</dbReference>
<protein>
    <submittedName>
        <fullName evidence="1">Uncharacterized protein</fullName>
    </submittedName>
</protein>
<proteinExistence type="predicted"/>
<dbReference type="EMBL" id="JALNTZ010000002">
    <property type="protein sequence ID" value="KAJ3661277.1"/>
    <property type="molecule type" value="Genomic_DNA"/>
</dbReference>
<gene>
    <name evidence="1" type="ORF">Zmor_005680</name>
</gene>
<evidence type="ECO:0000313" key="1">
    <source>
        <dbReference type="EMBL" id="KAJ3661277.1"/>
    </source>
</evidence>
<dbReference type="AlphaFoldDB" id="A0AA38IQ83"/>
<name>A0AA38IQ83_9CUCU</name>
<comment type="caution">
    <text evidence="1">The sequence shown here is derived from an EMBL/GenBank/DDBJ whole genome shotgun (WGS) entry which is preliminary data.</text>
</comment>
<organism evidence="1 2">
    <name type="scientific">Zophobas morio</name>
    <dbReference type="NCBI Taxonomy" id="2755281"/>
    <lineage>
        <taxon>Eukaryota</taxon>
        <taxon>Metazoa</taxon>
        <taxon>Ecdysozoa</taxon>
        <taxon>Arthropoda</taxon>
        <taxon>Hexapoda</taxon>
        <taxon>Insecta</taxon>
        <taxon>Pterygota</taxon>
        <taxon>Neoptera</taxon>
        <taxon>Endopterygota</taxon>
        <taxon>Coleoptera</taxon>
        <taxon>Polyphaga</taxon>
        <taxon>Cucujiformia</taxon>
        <taxon>Tenebrionidae</taxon>
        <taxon>Zophobas</taxon>
    </lineage>
</organism>
<keyword evidence="2" id="KW-1185">Reference proteome</keyword>
<evidence type="ECO:0000313" key="2">
    <source>
        <dbReference type="Proteomes" id="UP001168821"/>
    </source>
</evidence>
<sequence length="90" mass="10611">MGNDRMKTRYDIKGNSVGFQTGDLVWLYNPRSRKGRCPKLSSDWEGPIFCRDENVVYRIRRGRKMKIVHLDRLMKYNSDTVDGSDRPDQN</sequence>